<accession>A0A8B6XAE6</accession>
<reference evidence="13" key="3">
    <citation type="journal article" date="1999" name="Mol. Microbiol.">
        <title>The integrase family of recombinase: organization and function of the active site.</title>
        <authorList>
            <person name="Grainge I."/>
            <person name="Jayaram M."/>
        </authorList>
    </citation>
    <scope>NUCLEOTIDE SEQUENCE</scope>
</reference>
<dbReference type="Gene3D" id="1.10.443.10">
    <property type="entry name" value="Intergrase catalytic core"/>
    <property type="match status" value="1"/>
</dbReference>
<sequence length="381" mass="40564">MSADDAFADADLSADAHARRLARLPAEAVAFLDTQRFERRLALRTVQMYALALDELISIHEGRVALKAMQPMHIRRAAARLAERGQAPRSIAIALSAWRAFYRWLARRGETAANPALGVKAPRAARLLPKALNVDAAARLLDGPTGRYGAPAADASVLPPTGAPEDAAALPDAAPALSSDAPAVDGGGALAADAASAPRSALTDPVELRDRAMFELMYSSGLRLAELVGLDLKPSAQSLGWLADDLREVTVTGKGRKRRLVPVGSVAAEALRDWKLARVQLAALDEPALFVGVRGGRIAPRVVQAQLAAWAARAGVEAGVSPHMLRHSFASHVLQSSGDLRAVQEMLGHASLSTTQVYTRLDFQHLAQAYDAAHPRARRKD</sequence>
<feature type="domain" description="Tyr recombinase" evidence="10">
    <location>
        <begin position="157"/>
        <end position="371"/>
    </location>
</feature>
<reference evidence="13" key="1">
    <citation type="journal article" date="1997" name="Nucleic Acids Res.">
        <title>The integrase family of tyrosine recombinases: evolution of a conserved active site domain.</title>
        <authorList>
            <person name="Esposito D."/>
            <person name="Scocca J.J."/>
        </authorList>
    </citation>
    <scope>NUCLEOTIDE SEQUENCE</scope>
</reference>
<organism evidence="12 13">
    <name type="scientific">Derxia gummosa DSM 723</name>
    <dbReference type="NCBI Taxonomy" id="1121388"/>
    <lineage>
        <taxon>Bacteria</taxon>
        <taxon>Pseudomonadati</taxon>
        <taxon>Pseudomonadota</taxon>
        <taxon>Betaproteobacteria</taxon>
        <taxon>Burkholderiales</taxon>
        <taxon>Alcaligenaceae</taxon>
        <taxon>Derxia</taxon>
    </lineage>
</organism>
<dbReference type="GO" id="GO:0006313">
    <property type="term" value="P:DNA transposition"/>
    <property type="evidence" value="ECO:0007669"/>
    <property type="project" value="UniProtKB-UniRule"/>
</dbReference>
<evidence type="ECO:0000313" key="13">
    <source>
        <dbReference type="RefSeq" id="WP_084545242.1"/>
    </source>
</evidence>
<feature type="active site" evidence="9">
    <location>
        <position position="254"/>
    </location>
</feature>
<dbReference type="CDD" id="cd00798">
    <property type="entry name" value="INT_XerDC_C"/>
    <property type="match status" value="1"/>
</dbReference>
<evidence type="ECO:0000256" key="5">
    <source>
        <dbReference type="ARBA" id="ARBA00022908"/>
    </source>
</evidence>
<evidence type="ECO:0000313" key="12">
    <source>
        <dbReference type="Proteomes" id="UP000675920"/>
    </source>
</evidence>
<keyword evidence="8 9" id="KW-0131">Cell cycle</keyword>
<gene>
    <name evidence="9" type="primary">xerC</name>
</gene>
<evidence type="ECO:0000259" key="10">
    <source>
        <dbReference type="PROSITE" id="PS51898"/>
    </source>
</evidence>
<reference evidence="13" key="5">
    <citation type="submission" date="2025-08" db="UniProtKB">
        <authorList>
            <consortium name="RefSeq"/>
        </authorList>
    </citation>
    <scope>IDENTIFICATION</scope>
</reference>
<dbReference type="GO" id="GO:0005737">
    <property type="term" value="C:cytoplasm"/>
    <property type="evidence" value="ECO:0007669"/>
    <property type="project" value="UniProtKB-SubCell"/>
</dbReference>
<feature type="active site" evidence="9">
    <location>
        <position position="323"/>
    </location>
</feature>
<dbReference type="SUPFAM" id="SSF56349">
    <property type="entry name" value="DNA breaking-rejoining enzymes"/>
    <property type="match status" value="2"/>
</dbReference>
<keyword evidence="2 9" id="KW-0963">Cytoplasm</keyword>
<evidence type="ECO:0000256" key="8">
    <source>
        <dbReference type="ARBA" id="ARBA00023306"/>
    </source>
</evidence>
<reference evidence="13" key="2">
    <citation type="journal article" date="1999" name="Curr. Opin. Struct. Biol.">
        <title>Structure and mechanism in site-specific recombination.</title>
        <authorList>
            <person name="Gopaul D.N."/>
            <person name="Duyne G.D."/>
        </authorList>
    </citation>
    <scope>NUCLEOTIDE SEQUENCE</scope>
</reference>
<feature type="domain" description="Core-binding (CB)" evidence="11">
    <location>
        <begin position="22"/>
        <end position="106"/>
    </location>
</feature>
<dbReference type="AlphaFoldDB" id="A0A8B6XAE6"/>
<dbReference type="GO" id="GO:0007059">
    <property type="term" value="P:chromosome segregation"/>
    <property type="evidence" value="ECO:0007669"/>
    <property type="project" value="UniProtKB-UniRule"/>
</dbReference>
<evidence type="ECO:0000256" key="3">
    <source>
        <dbReference type="ARBA" id="ARBA00022618"/>
    </source>
</evidence>
<dbReference type="PANTHER" id="PTHR30349">
    <property type="entry name" value="PHAGE INTEGRASE-RELATED"/>
    <property type="match status" value="1"/>
</dbReference>
<dbReference type="GO" id="GO:0051301">
    <property type="term" value="P:cell division"/>
    <property type="evidence" value="ECO:0007669"/>
    <property type="project" value="UniProtKB-KW"/>
</dbReference>
<dbReference type="InterPro" id="IPR023009">
    <property type="entry name" value="Tyrosine_recombinase_XerC/XerD"/>
</dbReference>
<dbReference type="PANTHER" id="PTHR30349:SF81">
    <property type="entry name" value="TYROSINE RECOMBINASE XERC"/>
    <property type="match status" value="1"/>
</dbReference>
<keyword evidence="4 9" id="KW-0159">Chromosome partition</keyword>
<feature type="active site" evidence="9">
    <location>
        <position position="223"/>
    </location>
</feature>
<feature type="active site" description="O-(3'-phospho-DNA)-tyrosine intermediate" evidence="9">
    <location>
        <position position="358"/>
    </location>
</feature>
<dbReference type="Gene3D" id="1.10.150.130">
    <property type="match status" value="1"/>
</dbReference>
<keyword evidence="7 9" id="KW-0233">DNA recombination</keyword>
<evidence type="ECO:0000259" key="11">
    <source>
        <dbReference type="PROSITE" id="PS51900"/>
    </source>
</evidence>
<dbReference type="PROSITE" id="PS51898">
    <property type="entry name" value="TYR_RECOMBINASE"/>
    <property type="match status" value="1"/>
</dbReference>
<keyword evidence="6 9" id="KW-0238">DNA-binding</keyword>
<dbReference type="GO" id="GO:0003677">
    <property type="term" value="F:DNA binding"/>
    <property type="evidence" value="ECO:0007669"/>
    <property type="project" value="UniProtKB-UniRule"/>
</dbReference>
<dbReference type="OrthoDB" id="9801717at2"/>
<feature type="active site" evidence="9">
    <location>
        <position position="349"/>
    </location>
</feature>
<evidence type="ECO:0000256" key="6">
    <source>
        <dbReference type="ARBA" id="ARBA00023125"/>
    </source>
</evidence>
<dbReference type="HAMAP" id="MF_01808">
    <property type="entry name" value="Recomb_XerC_XerD"/>
    <property type="match status" value="1"/>
</dbReference>
<name>A0A8B6XAE6_9BURK</name>
<dbReference type="InterPro" id="IPR050090">
    <property type="entry name" value="Tyrosine_recombinase_XerCD"/>
</dbReference>
<comment type="subcellular location">
    <subcellularLocation>
        <location evidence="1 9">Cytoplasm</location>
    </subcellularLocation>
</comment>
<comment type="subunit">
    <text evidence="9">Forms a cyclic heterotetrameric complex composed of two molecules of XerC and two molecules of XerD.</text>
</comment>
<keyword evidence="12" id="KW-1185">Reference proteome</keyword>
<feature type="active site" evidence="9">
    <location>
        <position position="326"/>
    </location>
</feature>
<evidence type="ECO:0000256" key="2">
    <source>
        <dbReference type="ARBA" id="ARBA00022490"/>
    </source>
</evidence>
<dbReference type="InterPro" id="IPR010998">
    <property type="entry name" value="Integrase_recombinase_N"/>
</dbReference>
<dbReference type="InterPro" id="IPR013762">
    <property type="entry name" value="Integrase-like_cat_sf"/>
</dbReference>
<dbReference type="InterPro" id="IPR044068">
    <property type="entry name" value="CB"/>
</dbReference>
<evidence type="ECO:0000256" key="7">
    <source>
        <dbReference type="ARBA" id="ARBA00023172"/>
    </source>
</evidence>
<dbReference type="InterPro" id="IPR002104">
    <property type="entry name" value="Integrase_catalytic"/>
</dbReference>
<keyword evidence="3 9" id="KW-0132">Cell division</keyword>
<evidence type="ECO:0000256" key="4">
    <source>
        <dbReference type="ARBA" id="ARBA00022829"/>
    </source>
</evidence>
<dbReference type="Pfam" id="PF02899">
    <property type="entry name" value="Phage_int_SAM_1"/>
    <property type="match status" value="1"/>
</dbReference>
<comment type="similarity">
    <text evidence="9">Belongs to the 'phage' integrase family. XerC subfamily.</text>
</comment>
<dbReference type="RefSeq" id="WP_084545242.1">
    <property type="nucleotide sequence ID" value="NZ_AXWS01000019.1"/>
</dbReference>
<proteinExistence type="inferred from homology"/>
<dbReference type="Proteomes" id="UP000675920">
    <property type="component" value="Unplaced"/>
</dbReference>
<evidence type="ECO:0000256" key="9">
    <source>
        <dbReference type="HAMAP-Rule" id="MF_01808"/>
    </source>
</evidence>
<reference evidence="13" key="4">
    <citation type="journal article" date="2017" name="Front. Microbiol.">
        <title>Xer Site Specific Recombination: Double and Single Recombinase Systems.</title>
        <authorList>
            <person name="Castillo F."/>
            <person name="Benmohamed A."/>
            <person name="Szatmari G."/>
        </authorList>
    </citation>
    <scope>NUCLEOTIDE SEQUENCE</scope>
</reference>
<protein>
    <recommendedName>
        <fullName evidence="9">Tyrosine recombinase XerC</fullName>
    </recommendedName>
</protein>
<evidence type="ECO:0000256" key="1">
    <source>
        <dbReference type="ARBA" id="ARBA00004496"/>
    </source>
</evidence>
<keyword evidence="5 9" id="KW-0229">DNA integration</keyword>
<dbReference type="Pfam" id="PF00589">
    <property type="entry name" value="Phage_integrase"/>
    <property type="match status" value="1"/>
</dbReference>
<dbReference type="InterPro" id="IPR011010">
    <property type="entry name" value="DNA_brk_join_enz"/>
</dbReference>
<dbReference type="PROSITE" id="PS51900">
    <property type="entry name" value="CB"/>
    <property type="match status" value="1"/>
</dbReference>
<comment type="function">
    <text evidence="9">Site-specific tyrosine recombinase, which acts by catalyzing the cutting and rejoining of the recombining DNA molecules. The XerC-XerD complex is essential to convert dimers of the bacterial chromosome into monomers to permit their segregation at cell division. It also contributes to the segregational stability of plasmids.</text>
</comment>
<dbReference type="GO" id="GO:0009037">
    <property type="term" value="F:tyrosine-based site-specific recombinase activity"/>
    <property type="evidence" value="ECO:0007669"/>
    <property type="project" value="UniProtKB-UniRule"/>
</dbReference>
<dbReference type="InterPro" id="IPR004107">
    <property type="entry name" value="Integrase_SAM-like_N"/>
</dbReference>